<comment type="caution">
    <text evidence="3">The sequence shown here is derived from an EMBL/GenBank/DDBJ whole genome shotgun (WGS) entry which is preliminary data.</text>
</comment>
<keyword evidence="3" id="KW-0547">Nucleotide-binding</keyword>
<dbReference type="PANTHER" id="PTHR41313">
    <property type="entry name" value="ADENINE-SPECIFIC METHYLTRANSFERASE"/>
    <property type="match status" value="1"/>
</dbReference>
<gene>
    <name evidence="3" type="ORF">JJB74_15625</name>
</gene>
<name>A0A934SSN8_9BURK</name>
<proteinExistence type="predicted"/>
<dbReference type="PROSITE" id="PS51194">
    <property type="entry name" value="HELICASE_CTER"/>
    <property type="match status" value="1"/>
</dbReference>
<keyword evidence="4" id="KW-1185">Reference proteome</keyword>
<dbReference type="EMBL" id="JAEPBG010000006">
    <property type="protein sequence ID" value="MBK4736051.1"/>
    <property type="molecule type" value="Genomic_DNA"/>
</dbReference>
<dbReference type="InterPro" id="IPR014001">
    <property type="entry name" value="Helicase_ATP-bd"/>
</dbReference>
<dbReference type="PANTHER" id="PTHR41313:SF1">
    <property type="entry name" value="DNA METHYLASE ADENINE-SPECIFIC DOMAIN-CONTAINING PROTEIN"/>
    <property type="match status" value="1"/>
</dbReference>
<organism evidence="3 4">
    <name type="scientific">Noviherbaspirillum pedocola</name>
    <dbReference type="NCBI Taxonomy" id="2801341"/>
    <lineage>
        <taxon>Bacteria</taxon>
        <taxon>Pseudomonadati</taxon>
        <taxon>Pseudomonadota</taxon>
        <taxon>Betaproteobacteria</taxon>
        <taxon>Burkholderiales</taxon>
        <taxon>Oxalobacteraceae</taxon>
        <taxon>Noviherbaspirillum</taxon>
    </lineage>
</organism>
<dbReference type="SMART" id="SM00487">
    <property type="entry name" value="DEXDc"/>
    <property type="match status" value="1"/>
</dbReference>
<dbReference type="InterPro" id="IPR052933">
    <property type="entry name" value="DNA_Protect_Modify"/>
</dbReference>
<dbReference type="SUPFAM" id="SSF53335">
    <property type="entry name" value="S-adenosyl-L-methionine-dependent methyltransferases"/>
    <property type="match status" value="1"/>
</dbReference>
<dbReference type="Gene3D" id="3.40.50.150">
    <property type="entry name" value="Vaccinia Virus protein VP39"/>
    <property type="match status" value="1"/>
</dbReference>
<dbReference type="RefSeq" id="WP_200593085.1">
    <property type="nucleotide sequence ID" value="NZ_JAEPBG010000006.1"/>
</dbReference>
<dbReference type="InterPro" id="IPR029063">
    <property type="entry name" value="SAM-dependent_MTases_sf"/>
</dbReference>
<evidence type="ECO:0000313" key="3">
    <source>
        <dbReference type="EMBL" id="MBK4736051.1"/>
    </source>
</evidence>
<dbReference type="InterPro" id="IPR001650">
    <property type="entry name" value="Helicase_C-like"/>
</dbReference>
<keyword evidence="3" id="KW-0347">Helicase</keyword>
<accession>A0A934SSN8</accession>
<dbReference type="CDD" id="cd02440">
    <property type="entry name" value="AdoMet_MTases"/>
    <property type="match status" value="1"/>
</dbReference>
<evidence type="ECO:0000313" key="4">
    <source>
        <dbReference type="Proteomes" id="UP000622890"/>
    </source>
</evidence>
<protein>
    <submittedName>
        <fullName evidence="3">DEAD/DEAH box helicase</fullName>
    </submittedName>
</protein>
<evidence type="ECO:0000256" key="1">
    <source>
        <dbReference type="SAM" id="MobiDB-lite"/>
    </source>
</evidence>
<dbReference type="Gene3D" id="3.40.50.300">
    <property type="entry name" value="P-loop containing nucleotide triphosphate hydrolases"/>
    <property type="match status" value="2"/>
</dbReference>
<keyword evidence="3" id="KW-0067">ATP-binding</keyword>
<dbReference type="PRINTS" id="PR00507">
    <property type="entry name" value="N12N6MTFRASE"/>
</dbReference>
<feature type="region of interest" description="Disordered" evidence="1">
    <location>
        <begin position="1618"/>
        <end position="1640"/>
    </location>
</feature>
<dbReference type="GO" id="GO:0004386">
    <property type="term" value="F:helicase activity"/>
    <property type="evidence" value="ECO:0007669"/>
    <property type="project" value="UniProtKB-KW"/>
</dbReference>
<reference evidence="3" key="1">
    <citation type="submission" date="2021-01" db="EMBL/GenBank/DDBJ databases">
        <title>Genome sequence of strain Noviherbaspirillum sp. DKR-6.</title>
        <authorList>
            <person name="Chaudhary D.K."/>
        </authorList>
    </citation>
    <scope>NUCLEOTIDE SEQUENCE</scope>
    <source>
        <strain evidence="3">DKR-6</strain>
    </source>
</reference>
<sequence>MRAAVQNPFGELVQAQLSFLFDDDAPVAPVIPFPKKPAVEAVQTVIAPPKPAPEIVRNYFQLHNQLDNLGSNEAKAEHNIRAITLLKSLKEEKRTPTETEMDVLVRYTGFGGIPHVFVEGDECKMPKQRDSLKALLTDKEWSEARASTLNAHFTPTEVIDFVWKSIAKMGFEGGKILEPAVGTGNFIGRMPLEMRKKSEVAMVEPNSVAAGIAKALYPEAMCLVDGIEKSAFVPGSFDLVVSNVPFGDYRVYDKDLDRLKFMIHDYFFAKALTLVRAGGLIAFITTHGTLDKRTANVRKYIADKAEMVGAFRLASGAFHAMANTEVVADIILLRKLNVGEQQPETDWTEISYDSRATQSYNYYFQQRPNHVAGRITSTSNRFGGTSLAVKPTERSFSEHARIWLDAIPAGIYKPDTRKRSVYRNASSNTLEETTSLPIGSFVIDQGEIKVTVSSSMAEPKIGLGAKVTQRITGMIAIRDTVRELLRADRMKADSSMLRRQLNHLYDNFVRQHGYLSDRANRLVFRDDPSFPLILSLEYFDDEDADKPVRKADIFEKCTVSHREIGTSADTVGHAVALSLNQHAELNLSFMATAMGITEEEVQAQLFEADLAYLDPAKQQLVCKDEYLSGNVRVKLAQARMQAEANGAYERNVKALETVLPVDLQPDQIEIQVGASWLAPSIIEDFIESVTGKRRSVSYAAVSATWTVDVSRVYDDAAATKLYGTDELNFYELMERMLNAQDLTIIDLVVEDGKEKRIVNNVATAGVREKAEAVTERFKKWLWEDADRANYLTNLYNELYNSVVNRKYDGSHLVIPGLSAAIELRDAQKDSVWRILTSGNTLLALAVGGGKTLIQIVAAMEAKRLGLAAKPVLAVPNHMLEQFSAEFMRAYPGATLLAASKEDLVKDRRRLMLARIATGNWDAIVITHSSFEKLPLGEERVKGFIAQNLREIDDAILEVDDTRLVKQLESQKKRIEKRLESLLNRSAKDNHLAFEDLGIDLLMVDEAHLFKNLYFATKRARVSGISQAASMRAFDMYLKTKIVQESRGNDGHGIVMATATPIANAIGEMYTMQRYVQEDTLHAMKVGTFDAWANNFAREVTSIEVAPDGSGYRMHTRFAKYVNVPDLMRIFKEVAEIRTKRMLALPEPKLNGGKHTIVSLKPSAQLKDYVAGLVARAEKIRNREVEPHEDNMLCVTNDGRKAALDLRLVGCFDTLDVPTKIDACVDNIFRIWESTHETRATQIAFCDLSTPSDVKFSCYNQLREDLVYRGIPLEQIAFIHDYNTDLQKAALFRQVRSGKIRVLLGSTQKMGVGTNIQDLLIAEHHLDAPWRPADVEQRDGRILRQGNKNEYIWIFRYVTEGSFDAYIWQTLETKASFIAQVMEGKTDLRVVEDVDVAALSYAEVKALASGNPIVIEKAGVDNEVAKLSLLRRSFKDRVYELRSDIRRSEADIERGLDFISRAEKDIATVEQTTAAFVVNGISYSDPKVGGLAMYDTFLNLPRKCDSIVGQYRGIPVVVRKEDWGDKLEAKVNVYLRGAASFELTPFTTGSGVEMKLRHAVENIPEHIARKHKMIENARAQLVIYREELDKPWEHEEKLQTLLKRQAEIDDALGLMENAVGAESLGESPADESTPVEEVAEA</sequence>
<feature type="domain" description="Helicase C-terminal" evidence="2">
    <location>
        <begin position="1223"/>
        <end position="1388"/>
    </location>
</feature>
<evidence type="ECO:0000259" key="2">
    <source>
        <dbReference type="PROSITE" id="PS51194"/>
    </source>
</evidence>
<keyword evidence="3" id="KW-0378">Hydrolase</keyword>
<dbReference type="InterPro" id="IPR027417">
    <property type="entry name" value="P-loop_NTPase"/>
</dbReference>
<dbReference type="SUPFAM" id="SSF52540">
    <property type="entry name" value="P-loop containing nucleoside triphosphate hydrolases"/>
    <property type="match status" value="2"/>
</dbReference>
<dbReference type="Proteomes" id="UP000622890">
    <property type="component" value="Unassembled WGS sequence"/>
</dbReference>